<dbReference type="PANTHER" id="PTHR33678:SF1">
    <property type="entry name" value="BLL1576 PROTEIN"/>
    <property type="match status" value="1"/>
</dbReference>
<keyword evidence="7" id="KW-1185">Reference proteome</keyword>
<protein>
    <submittedName>
        <fullName evidence="6">Transposase</fullName>
    </submittedName>
</protein>
<proteinExistence type="predicted"/>
<evidence type="ECO:0000259" key="5">
    <source>
        <dbReference type="Pfam" id="PF13817"/>
    </source>
</evidence>
<reference evidence="7" key="1">
    <citation type="submission" date="2017-01" db="EMBL/GenBank/DDBJ databases">
        <authorList>
            <person name="Varghese N."/>
            <person name="Submissions S."/>
        </authorList>
    </citation>
    <scope>NUCLEOTIDE SEQUENCE [LARGE SCALE GENOMIC DNA]</scope>
    <source>
        <strain evidence="7">DSM 18714</strain>
    </source>
</reference>
<sequence length="521" mass="57225">MPKTADLLEEIAALKAMLIAADARDKRKDERIDRLEKLVAAFKQAAFGRRSEKSDPDQFELALEDLETAMAVVHAEERSGSQNDPGDRFAASAEDRPAKPRAANRGALPKHLPRIEEIIEPDSLICACGGCLHCIGEDVSERLDIVPAQFRVIVTRRPNACRSCTDGVTQAPAPARLISGGMPTEATVAHVLVGKYADHLPLYRQAQIYSRQGVDLDRSTLADWVGRAAFELRPVYDALMANLKRSTKLFMDETRAPVLDPGRRKTKTGYFWALARDDRPWGGAAPPGVVFSYARGRGGQHAERILQGFSGILQVDGYAGYNRLIAADRIGPGRQLAHCWAHARRKLIEISRTGPAPIAEEGVTLIRDLYAIEAEIRGGDPATRLAARQDRSAPILVRIDDWLTHHRARASVKSPLGEALAYIAKYRGGLGRFLTDGRVEIDNNTVERTIRPIALNRKNALFAGHDAGAENWAVIASLIETCKMNGVDPQAWLSSTLTAIVQGHKQSLIDDLLPWNYPANV</sequence>
<dbReference type="AlphaFoldDB" id="A0A1N7MYW6"/>
<feature type="domain" description="Transposase IS66 C-terminal" evidence="5">
    <location>
        <begin position="477"/>
        <end position="515"/>
    </location>
</feature>
<dbReference type="PANTHER" id="PTHR33678">
    <property type="entry name" value="BLL1576 PROTEIN"/>
    <property type="match status" value="1"/>
</dbReference>
<evidence type="ECO:0000256" key="1">
    <source>
        <dbReference type="SAM" id="MobiDB-lite"/>
    </source>
</evidence>
<evidence type="ECO:0000259" key="4">
    <source>
        <dbReference type="Pfam" id="PF13007"/>
    </source>
</evidence>
<feature type="domain" description="Transposase IS66 zinc-finger binding" evidence="3">
    <location>
        <begin position="125"/>
        <end position="164"/>
    </location>
</feature>
<dbReference type="InterPro" id="IPR024463">
    <property type="entry name" value="Transposase_TnpC_homeodom"/>
</dbReference>
<name>A0A1N7MYW6_9RHOB</name>
<dbReference type="Pfam" id="PF13817">
    <property type="entry name" value="DDE_Tnp_IS66_C"/>
    <property type="match status" value="1"/>
</dbReference>
<dbReference type="EMBL" id="FTOM01000012">
    <property type="protein sequence ID" value="SIS91344.1"/>
    <property type="molecule type" value="Genomic_DNA"/>
</dbReference>
<dbReference type="Proteomes" id="UP000186098">
    <property type="component" value="Unassembled WGS sequence"/>
</dbReference>
<dbReference type="InterPro" id="IPR039552">
    <property type="entry name" value="IS66_C"/>
</dbReference>
<dbReference type="InterPro" id="IPR004291">
    <property type="entry name" value="Transposase_IS66_central"/>
</dbReference>
<evidence type="ECO:0000313" key="7">
    <source>
        <dbReference type="Proteomes" id="UP000186098"/>
    </source>
</evidence>
<evidence type="ECO:0000313" key="6">
    <source>
        <dbReference type="EMBL" id="SIS91344.1"/>
    </source>
</evidence>
<feature type="region of interest" description="Disordered" evidence="1">
    <location>
        <begin position="74"/>
        <end position="104"/>
    </location>
</feature>
<dbReference type="InterPro" id="IPR024474">
    <property type="entry name" value="Znf_dom_IS66"/>
</dbReference>
<feature type="domain" description="Transposase IS66 central" evidence="2">
    <location>
        <begin position="181"/>
        <end position="470"/>
    </location>
</feature>
<feature type="domain" description="Transposase TnpC homeodomain" evidence="4">
    <location>
        <begin position="34"/>
        <end position="116"/>
    </location>
</feature>
<dbReference type="Pfam" id="PF13005">
    <property type="entry name" value="zf-IS66"/>
    <property type="match status" value="1"/>
</dbReference>
<evidence type="ECO:0000259" key="2">
    <source>
        <dbReference type="Pfam" id="PF03050"/>
    </source>
</evidence>
<dbReference type="OrthoDB" id="9800877at2"/>
<dbReference type="Pfam" id="PF13007">
    <property type="entry name" value="LZ_Tnp_IS66"/>
    <property type="match status" value="1"/>
</dbReference>
<dbReference type="STRING" id="407234.SAMN05421795_1129"/>
<organism evidence="6 7">
    <name type="scientific">Phaeovulum vinaykumarii</name>
    <dbReference type="NCBI Taxonomy" id="407234"/>
    <lineage>
        <taxon>Bacteria</taxon>
        <taxon>Pseudomonadati</taxon>
        <taxon>Pseudomonadota</taxon>
        <taxon>Alphaproteobacteria</taxon>
        <taxon>Rhodobacterales</taxon>
        <taxon>Paracoccaceae</taxon>
        <taxon>Phaeovulum</taxon>
    </lineage>
</organism>
<gene>
    <name evidence="6" type="ORF">SAMN05421795_1129</name>
</gene>
<dbReference type="RefSeq" id="WP_076367728.1">
    <property type="nucleotide sequence ID" value="NZ_FTOM01000012.1"/>
</dbReference>
<dbReference type="NCBIfam" id="NF033517">
    <property type="entry name" value="transpos_IS66"/>
    <property type="match status" value="1"/>
</dbReference>
<accession>A0A1N7MYW6</accession>
<dbReference type="InterPro" id="IPR052344">
    <property type="entry name" value="Transposase-related"/>
</dbReference>
<evidence type="ECO:0000259" key="3">
    <source>
        <dbReference type="Pfam" id="PF13005"/>
    </source>
</evidence>
<dbReference type="Pfam" id="PF03050">
    <property type="entry name" value="DDE_Tnp_IS66"/>
    <property type="match status" value="1"/>
</dbReference>